<evidence type="ECO:0000313" key="2">
    <source>
        <dbReference type="Proteomes" id="UP001501710"/>
    </source>
</evidence>
<protein>
    <submittedName>
        <fullName evidence="1">Uncharacterized protein</fullName>
    </submittedName>
</protein>
<comment type="caution">
    <text evidence="1">The sequence shown here is derived from an EMBL/GenBank/DDBJ whole genome shotgun (WGS) entry which is preliminary data.</text>
</comment>
<accession>A0ABP8CA20</accession>
<gene>
    <name evidence="1" type="ORF">GCM10022254_45450</name>
</gene>
<reference evidence="2" key="1">
    <citation type="journal article" date="2019" name="Int. J. Syst. Evol. Microbiol.">
        <title>The Global Catalogue of Microorganisms (GCM) 10K type strain sequencing project: providing services to taxonomists for standard genome sequencing and annotation.</title>
        <authorList>
            <consortium name="The Broad Institute Genomics Platform"/>
            <consortium name="The Broad Institute Genome Sequencing Center for Infectious Disease"/>
            <person name="Wu L."/>
            <person name="Ma J."/>
        </authorList>
    </citation>
    <scope>NUCLEOTIDE SEQUENCE [LARGE SCALE GENOMIC DNA]</scope>
    <source>
        <strain evidence="2">JCM 17440</strain>
    </source>
</reference>
<dbReference type="Proteomes" id="UP001501710">
    <property type="component" value="Unassembled WGS sequence"/>
</dbReference>
<organism evidence="1 2">
    <name type="scientific">Actinomadura meridiana</name>
    <dbReference type="NCBI Taxonomy" id="559626"/>
    <lineage>
        <taxon>Bacteria</taxon>
        <taxon>Bacillati</taxon>
        <taxon>Actinomycetota</taxon>
        <taxon>Actinomycetes</taxon>
        <taxon>Streptosporangiales</taxon>
        <taxon>Thermomonosporaceae</taxon>
        <taxon>Actinomadura</taxon>
    </lineage>
</organism>
<proteinExistence type="predicted"/>
<evidence type="ECO:0000313" key="1">
    <source>
        <dbReference type="EMBL" id="GAA4236256.1"/>
    </source>
</evidence>
<sequence>MLAEELAPQFARLVAVDEFHGQPGQIAYVGDVSHLTAYLHDLIVGGMDPNTTYLPLVRAGLWDLALDVLPPRSTAARAEILTDAFWWRLEGESRAEDAVAELAESDPVRAGFHGRRRR</sequence>
<dbReference type="EMBL" id="BAABAS010000015">
    <property type="protein sequence ID" value="GAA4236256.1"/>
    <property type="molecule type" value="Genomic_DNA"/>
</dbReference>
<name>A0ABP8CA20_9ACTN</name>
<keyword evidence="2" id="KW-1185">Reference proteome</keyword>